<accession>A0A397H556</accession>
<dbReference type="Gene3D" id="1.25.10.10">
    <property type="entry name" value="Leucine-rich Repeat Variant"/>
    <property type="match status" value="1"/>
</dbReference>
<gene>
    <name evidence="8" type="ORF">CFD26_103226</name>
</gene>
<name>A0A397H556_9EURO</name>
<evidence type="ECO:0000256" key="6">
    <source>
        <dbReference type="SAM" id="MobiDB-lite"/>
    </source>
</evidence>
<dbReference type="EMBL" id="NIDN02000039">
    <property type="protein sequence ID" value="RLL99057.1"/>
    <property type="molecule type" value="Genomic_DNA"/>
</dbReference>
<feature type="domain" description="PUM-HD" evidence="7">
    <location>
        <begin position="1246"/>
        <end position="1628"/>
    </location>
</feature>
<dbReference type="SMART" id="SM00025">
    <property type="entry name" value="Pumilio"/>
    <property type="match status" value="7"/>
</dbReference>
<dbReference type="InterPro" id="IPR000801">
    <property type="entry name" value="Esterase-like"/>
</dbReference>
<dbReference type="GO" id="GO:0006364">
    <property type="term" value="P:rRNA processing"/>
    <property type="evidence" value="ECO:0007669"/>
    <property type="project" value="UniProtKB-KW"/>
</dbReference>
<dbReference type="Gene3D" id="3.40.50.1820">
    <property type="entry name" value="alpha/beta hydrolase"/>
    <property type="match status" value="1"/>
</dbReference>
<keyword evidence="9" id="KW-1185">Reference proteome</keyword>
<keyword evidence="1" id="KW-0690">Ribosome biogenesis</keyword>
<keyword evidence="2" id="KW-0698">rRNA processing</keyword>
<evidence type="ECO:0000313" key="9">
    <source>
        <dbReference type="Proteomes" id="UP000215289"/>
    </source>
</evidence>
<evidence type="ECO:0000259" key="7">
    <source>
        <dbReference type="PROSITE" id="PS50303"/>
    </source>
</evidence>
<protein>
    <recommendedName>
        <fullName evidence="7">PUM-HD domain-containing protein</fullName>
    </recommendedName>
</protein>
<dbReference type="PANTHER" id="PTHR12537:SF48">
    <property type="entry name" value="MEIOTIC COILED-COIL PROTEIN 2"/>
    <property type="match status" value="1"/>
</dbReference>
<evidence type="ECO:0000256" key="4">
    <source>
        <dbReference type="ARBA" id="ARBA00024893"/>
    </source>
</evidence>
<dbReference type="Pfam" id="PF00806">
    <property type="entry name" value="PUF"/>
    <property type="match status" value="8"/>
</dbReference>
<dbReference type="OrthoDB" id="668540at2759"/>
<feature type="region of interest" description="Disordered" evidence="6">
    <location>
        <begin position="824"/>
        <end position="877"/>
    </location>
</feature>
<evidence type="ECO:0000256" key="5">
    <source>
        <dbReference type="PROSITE-ProRule" id="PRU00317"/>
    </source>
</evidence>
<dbReference type="InterPro" id="IPR016024">
    <property type="entry name" value="ARM-type_fold"/>
</dbReference>
<evidence type="ECO:0000256" key="2">
    <source>
        <dbReference type="ARBA" id="ARBA00022552"/>
    </source>
</evidence>
<dbReference type="InterPro" id="IPR029058">
    <property type="entry name" value="AB_hydrolase_fold"/>
</dbReference>
<sequence length="1695" mass="188415">MATTWPFPLWYQRKLGADLTANPPEAVWGADPLESHSGFHSLPFDANASFNSALAVNGSVKWKTARALTHNFAPEKARMELHVNFPEIDWKFTQAVYGWSALQYQAWARGSLNIGHWAPQSVAMFTSGLLEVVIDGKRHFGGDFYDYGTVPIILDLSPGDHVVELRLIRDVRASGAIGKPMIVVSLAAEIRNQPLSVDEESLLLPDVCRGKLGTPWASINLQNNIADRIEVLAISSISGRQHSLVMNESLDLRGYQARPLVFRIYLGGSPQKEFSAEILYKIYRGNDEIFRTYFFDLKLTEKSVSQAQKLTYYYAGIVSYAILRPPPATCTPAISERGAALPIIVALHGAGVKADSVQVREMLDAAYGTCAWILFPSGVTPWSGDDWHTWGAGDIEAAVSAIPHWMDRTGWEMASVSQEEWIVVGHSNGGQGAWFLATHYPDKVIAAAPVSGYSSIENYVPYNMWRDSEPLLSFVLSRSRSSFKHELLLSNVAGIPILQQHGSIDDNVPSFHSRLMHELLGQAQWPSQYDELQGQNHWFDGVLTTPSLLAFYNKTATFPRRPRLPLTFTITVPSSANIAKGGIYVDQLRSPDRNGVVQVTRDAHSGIWYLNTTNIHRFHLSSRVSNFTIASAIVLDGRDRFEVGHIQPERMWFLKDSRGRWTISERADWRQLNERYGRQLGAMDAILCTKGTFKINICSAGIEHIAVQTSRNLLQYFGADSQLSGRCGSIFNSDGNQDRVVNSGNVITLALGNELPPSKHILFPIRIQGQRLSLFQGCCWPEADTEASLQSSKKRQCKVHEFPFERGMGALFLRPLENERLELVGRKQSSTPNSTPDPLVSSKLGNFQPTANEVVDVSSNKKQKLEHSSTAYSSRSSEMEKLLAKLSPKPQPSAFKPAENREILTKLSEQQALLEQQNHLLTSNSALVDDHVDRDKNSAVMPLTSTLEISHATESIDNACFAPTDTETSEVLRLKKELLAANSKLALQEQELAQTRVMKHTLDQALGTPSEADFNGREVTEHTISHLQSAFNASSSNFTQPHEGWNTHDDSQSDVSDALSAGAYSRARGFWWPQTQQVFGMHMNAPAGEKAYGEHVSLASNTLSPEANRFWTNSTASLSINGSFQPHRVLSGPSFGTCTSTTQYAEDPARYLHSPNSGQRRSVPHVNRAGPCFSAQNPPWEASFNTASPSNQLPRGPATRPGSTYQQVGLYPIPPYQRPIGTSLSPTANEFTSTSTNAVPWTTSPVGANTLQTYISPLEPLNYRRLLDKNVSCDWKYIVDKIVCNNDQQASIFLQQKLKVGTAEQKYDIIEAITHQAYPLMVNRFGNFLVQRCFEHGTTEQVVAIANAIKGNTLSLSMDPFGCHVVQKAFDCVPEEHKAVMVHELLRRIPETVIHRYACHVWQKLFELRWSGEPPQIMAKVNEALRGMWHEVALGETGSLVVQNIFENCVEDEKVTFSPVPRSEPLFSLSSLLRGVYISARPAIEEVLAKIDVLAHGQFGNWCIQHICEHGAPQDKSRAIEHVLLWSVDYSMDQFASKIVEKCLKIGGSEFLDRYLARVCTGRTDRPRMPLIDIAGDQYGNYLIQWILMNAAPHQRELVASHIRYCLSPYLYQYSDAHTITVGSTWYLCVVPSLVHAWQCSVAIHPIPPVPDPGLACRSAVSAVSTMTGITWQANMEGDSAAETSGIQTIHHFVD</sequence>
<dbReference type="SUPFAM" id="SSF48371">
    <property type="entry name" value="ARM repeat"/>
    <property type="match status" value="1"/>
</dbReference>
<feature type="compositionally biased region" description="Polar residues" evidence="6">
    <location>
        <begin position="827"/>
        <end position="836"/>
    </location>
</feature>
<dbReference type="GO" id="GO:0003730">
    <property type="term" value="F:mRNA 3'-UTR binding"/>
    <property type="evidence" value="ECO:0007669"/>
    <property type="project" value="TreeGrafter"/>
</dbReference>
<evidence type="ECO:0000256" key="1">
    <source>
        <dbReference type="ARBA" id="ARBA00022517"/>
    </source>
</evidence>
<proteinExistence type="predicted"/>
<dbReference type="Pfam" id="PF00756">
    <property type="entry name" value="Esterase"/>
    <property type="match status" value="1"/>
</dbReference>
<dbReference type="CDD" id="cd07920">
    <property type="entry name" value="Pumilio"/>
    <property type="match status" value="1"/>
</dbReference>
<dbReference type="PANTHER" id="PTHR12537">
    <property type="entry name" value="RNA BINDING PROTEIN PUMILIO-RELATED"/>
    <property type="match status" value="1"/>
</dbReference>
<organism evidence="8 9">
    <name type="scientific">Aspergillus turcosus</name>
    <dbReference type="NCBI Taxonomy" id="1245748"/>
    <lineage>
        <taxon>Eukaryota</taxon>
        <taxon>Fungi</taxon>
        <taxon>Dikarya</taxon>
        <taxon>Ascomycota</taxon>
        <taxon>Pezizomycotina</taxon>
        <taxon>Eurotiomycetes</taxon>
        <taxon>Eurotiomycetidae</taxon>
        <taxon>Eurotiales</taxon>
        <taxon>Aspergillaceae</taxon>
        <taxon>Aspergillus</taxon>
        <taxon>Aspergillus subgen. Fumigati</taxon>
    </lineage>
</organism>
<dbReference type="InterPro" id="IPR033712">
    <property type="entry name" value="Pumilio_RNA-bd"/>
</dbReference>
<evidence type="ECO:0000313" key="8">
    <source>
        <dbReference type="EMBL" id="RLL99057.1"/>
    </source>
</evidence>
<feature type="repeat" description="Pumilio" evidence="5">
    <location>
        <begin position="1566"/>
        <end position="1601"/>
    </location>
</feature>
<comment type="caution">
    <text evidence="8">The sequence shown here is derived from an EMBL/GenBank/DDBJ whole genome shotgun (WGS) entry which is preliminary data.</text>
</comment>
<feature type="repeat" description="Pumilio" evidence="5">
    <location>
        <begin position="1348"/>
        <end position="1383"/>
    </location>
</feature>
<dbReference type="SUPFAM" id="SSF53474">
    <property type="entry name" value="alpha/beta-Hydrolases"/>
    <property type="match status" value="1"/>
</dbReference>
<feature type="region of interest" description="Disordered" evidence="6">
    <location>
        <begin position="1154"/>
        <end position="1203"/>
    </location>
</feature>
<dbReference type="GO" id="GO:0005737">
    <property type="term" value="C:cytoplasm"/>
    <property type="evidence" value="ECO:0007669"/>
    <property type="project" value="TreeGrafter"/>
</dbReference>
<keyword evidence="3" id="KW-0677">Repeat</keyword>
<dbReference type="GO" id="GO:0010608">
    <property type="term" value="P:post-transcriptional regulation of gene expression"/>
    <property type="evidence" value="ECO:0007669"/>
    <property type="project" value="TreeGrafter"/>
</dbReference>
<dbReference type="InterPro" id="IPR001313">
    <property type="entry name" value="Pumilio_RNA-bd_rpt"/>
</dbReference>
<dbReference type="PROSITE" id="PS50302">
    <property type="entry name" value="PUM"/>
    <property type="match status" value="3"/>
</dbReference>
<dbReference type="Proteomes" id="UP000215289">
    <property type="component" value="Unassembled WGS sequence"/>
</dbReference>
<evidence type="ECO:0000256" key="3">
    <source>
        <dbReference type="ARBA" id="ARBA00022737"/>
    </source>
</evidence>
<dbReference type="STRING" id="1245748.A0A397H556"/>
<feature type="repeat" description="Pumilio" evidence="5">
    <location>
        <begin position="1312"/>
        <end position="1347"/>
    </location>
</feature>
<dbReference type="InterPro" id="IPR033133">
    <property type="entry name" value="PUM-HD"/>
</dbReference>
<reference evidence="8 9" key="1">
    <citation type="submission" date="2018-08" db="EMBL/GenBank/DDBJ databases">
        <title>Draft genome sequences of two Aspergillus turcosus clinical strains isolated from bronchoalveolar lavage fluid: one azole-susceptible and the other azole-resistant.</title>
        <authorList>
            <person name="Parent-Michaud M."/>
            <person name="Dufresne P.J."/>
            <person name="Fournier E."/>
            <person name="Martineau C."/>
            <person name="Moreira S."/>
            <person name="Perkins V."/>
            <person name="De Repentigny L."/>
            <person name="Dufresne S.F."/>
        </authorList>
    </citation>
    <scope>NUCLEOTIDE SEQUENCE [LARGE SCALE GENOMIC DNA]</scope>
    <source>
        <strain evidence="8">HMR AF 1038</strain>
    </source>
</reference>
<feature type="compositionally biased region" description="Polar residues" evidence="6">
    <location>
        <begin position="1183"/>
        <end position="1193"/>
    </location>
</feature>
<comment type="function">
    <text evidence="4">RNA-binding nucleolar protein required for pre-rRNA processing. Involved in production of 18S rRNA and assembly of small ribosomal subunit.</text>
</comment>
<dbReference type="InterPro" id="IPR011989">
    <property type="entry name" value="ARM-like"/>
</dbReference>
<dbReference type="PROSITE" id="PS50303">
    <property type="entry name" value="PUM_HD"/>
    <property type="match status" value="1"/>
</dbReference>